<dbReference type="SUPFAM" id="SSF117074">
    <property type="entry name" value="Hypothetical protein PA1324"/>
    <property type="match status" value="1"/>
</dbReference>
<gene>
    <name evidence="1" type="ORF">SCD92_18365</name>
</gene>
<name>A0ABU4S2N4_9GAMM</name>
<protein>
    <submittedName>
        <fullName evidence="1">Uncharacterized protein</fullName>
    </submittedName>
</protein>
<proteinExistence type="predicted"/>
<organism evidence="1 2">
    <name type="scientific">Gilvimarinus gilvus</name>
    <dbReference type="NCBI Taxonomy" id="3058038"/>
    <lineage>
        <taxon>Bacteria</taxon>
        <taxon>Pseudomonadati</taxon>
        <taxon>Pseudomonadota</taxon>
        <taxon>Gammaproteobacteria</taxon>
        <taxon>Cellvibrionales</taxon>
        <taxon>Cellvibrionaceae</taxon>
        <taxon>Gilvimarinus</taxon>
    </lineage>
</organism>
<dbReference type="Proteomes" id="UP001273505">
    <property type="component" value="Unassembled WGS sequence"/>
</dbReference>
<reference evidence="1 2" key="1">
    <citation type="submission" date="2023-11" db="EMBL/GenBank/DDBJ databases">
        <title>Gilvimarinus fulvus sp. nov., isolated from the surface of Kelp.</title>
        <authorList>
            <person name="Sun Y.Y."/>
            <person name="Gong Y."/>
            <person name="Du Z.J."/>
        </authorList>
    </citation>
    <scope>NUCLEOTIDE SEQUENCE [LARGE SCALE GENOMIC DNA]</scope>
    <source>
        <strain evidence="1 2">SDUM040013</strain>
    </source>
</reference>
<evidence type="ECO:0000313" key="2">
    <source>
        <dbReference type="Proteomes" id="UP001273505"/>
    </source>
</evidence>
<dbReference type="EMBL" id="JAXAFO010000051">
    <property type="protein sequence ID" value="MDX6851347.1"/>
    <property type="molecule type" value="Genomic_DNA"/>
</dbReference>
<keyword evidence="2" id="KW-1185">Reference proteome</keyword>
<evidence type="ECO:0000313" key="1">
    <source>
        <dbReference type="EMBL" id="MDX6851347.1"/>
    </source>
</evidence>
<comment type="caution">
    <text evidence="1">The sequence shown here is derived from an EMBL/GenBank/DDBJ whole genome shotgun (WGS) entry which is preliminary data.</text>
</comment>
<sequence length="170" mass="18841">MMLRTLLVILFFVIPIGVYAQEPLALESRFNADEVSWVQEPGTATLHGSAYLKLADGSYLGCGDFHVELLPSAAYADERIYLTYGNNSEGQILMAENPPKFIPDAEQYHELNLSAECDDKHRFVFHDVPAGKYYLIAFIIWPEGEALAGGGVMQKVSIAEGQIQSTKLKL</sequence>
<accession>A0ABU4S2N4</accession>
<dbReference type="RefSeq" id="WP_302723685.1">
    <property type="nucleotide sequence ID" value="NZ_JAULRU010000675.1"/>
</dbReference>